<dbReference type="InterPro" id="IPR001867">
    <property type="entry name" value="OmpR/PhoB-type_DNA-bd"/>
</dbReference>
<dbReference type="InterPro" id="IPR029058">
    <property type="entry name" value="AB_hydrolase_fold"/>
</dbReference>
<dbReference type="GO" id="GO:0000160">
    <property type="term" value="P:phosphorelay signal transduction system"/>
    <property type="evidence" value="ECO:0007669"/>
    <property type="project" value="InterPro"/>
</dbReference>
<dbReference type="Pfam" id="PF00486">
    <property type="entry name" value="Trans_reg_C"/>
    <property type="match status" value="1"/>
</dbReference>
<dbReference type="SUPFAM" id="SSF53474">
    <property type="entry name" value="alpha/beta-Hydrolases"/>
    <property type="match status" value="1"/>
</dbReference>
<feature type="DNA-binding region" description="OmpR/PhoB-type" evidence="2">
    <location>
        <begin position="1"/>
        <end position="98"/>
    </location>
</feature>
<reference evidence="4 5" key="1">
    <citation type="submission" date="2018-10" db="EMBL/GenBank/DDBJ databases">
        <title>Genomic Encyclopedia of Archaeal and Bacterial Type Strains, Phase II (KMG-II): from individual species to whole genera.</title>
        <authorList>
            <person name="Goeker M."/>
        </authorList>
    </citation>
    <scope>NUCLEOTIDE SEQUENCE [LARGE SCALE GENOMIC DNA]</scope>
    <source>
        <strain evidence="4 5">DSM 29317</strain>
    </source>
</reference>
<accession>A0A497ZH65</accession>
<evidence type="ECO:0000259" key="3">
    <source>
        <dbReference type="PROSITE" id="PS51755"/>
    </source>
</evidence>
<comment type="caution">
    <text evidence="4">The sequence shown here is derived from an EMBL/GenBank/DDBJ whole genome shotgun (WGS) entry which is preliminary data.</text>
</comment>
<dbReference type="InterPro" id="IPR036388">
    <property type="entry name" value="WH-like_DNA-bd_sf"/>
</dbReference>
<evidence type="ECO:0000256" key="1">
    <source>
        <dbReference type="ARBA" id="ARBA00023125"/>
    </source>
</evidence>
<evidence type="ECO:0000313" key="5">
    <source>
        <dbReference type="Proteomes" id="UP000271700"/>
    </source>
</evidence>
<dbReference type="RefSeq" id="WP_010437525.1">
    <property type="nucleotide sequence ID" value="NZ_AEYW01000001.1"/>
</dbReference>
<dbReference type="InterPro" id="IPR000073">
    <property type="entry name" value="AB_hydrolase_1"/>
</dbReference>
<dbReference type="SMART" id="SM00862">
    <property type="entry name" value="Trans_reg_C"/>
    <property type="match status" value="1"/>
</dbReference>
<dbReference type="SUPFAM" id="SSF46894">
    <property type="entry name" value="C-terminal effector domain of the bipartite response regulators"/>
    <property type="match status" value="1"/>
</dbReference>
<dbReference type="EMBL" id="RCCT01000002">
    <property type="protein sequence ID" value="RLK08039.1"/>
    <property type="molecule type" value="Genomic_DNA"/>
</dbReference>
<dbReference type="InterPro" id="IPR016032">
    <property type="entry name" value="Sig_transdc_resp-reg_C-effctor"/>
</dbReference>
<proteinExistence type="predicted"/>
<dbReference type="PROSITE" id="PS51755">
    <property type="entry name" value="OMPR_PHOB"/>
    <property type="match status" value="1"/>
</dbReference>
<gene>
    <name evidence="4" type="ORF">CLV75_1707</name>
</gene>
<dbReference type="GO" id="GO:0006355">
    <property type="term" value="P:regulation of DNA-templated transcription"/>
    <property type="evidence" value="ECO:0007669"/>
    <property type="project" value="InterPro"/>
</dbReference>
<dbReference type="GO" id="GO:0003677">
    <property type="term" value="F:DNA binding"/>
    <property type="evidence" value="ECO:0007669"/>
    <property type="project" value="UniProtKB-UniRule"/>
</dbReference>
<dbReference type="PRINTS" id="PR00111">
    <property type="entry name" value="ABHYDROLASE"/>
</dbReference>
<dbReference type="AlphaFoldDB" id="A0A497ZH65"/>
<keyword evidence="5" id="KW-1185">Reference proteome</keyword>
<name>A0A497ZH65_9RHOB</name>
<evidence type="ECO:0000256" key="2">
    <source>
        <dbReference type="PROSITE-ProRule" id="PRU01091"/>
    </source>
</evidence>
<dbReference type="STRING" id="981384.GCA_000192475_04313"/>
<sequence>MRYEFADCVLDVDRHVLLRGGETVPVEPQVFDLLELLAESPGKLVVREEIIDRVWNGRFVSDSTISARIAAARRAVGDDGKSQRIIRTIVRRGLQMTAEVKSDAGSNSDENSRTQKLRYAQGSDGRPIPYSLSGSGNPVLRIGSVIHDLEAEWRLSSERTRLMDMAKQFRLLRYNKDHGVSSNSDHQAVFDLRIQEILAVTNAAGFERFSIIGEFGGTFPALHFAARHPDRVDKLVIAGGWAEGRDHRGDTKQPDSIRTLIAEGWQTPGGGYAMGSTLSYFPDGPLDDVRYMVQEMQALYSREQKLLYRDIGNSTSALHLLSEITCPTLILHGRHTEVHPLTEARKLAAGIPNASLVILETANQIPLPGNPAYEIYMQSLIEFLGAPSDS</sequence>
<feature type="domain" description="OmpR/PhoB-type" evidence="3">
    <location>
        <begin position="1"/>
        <end position="98"/>
    </location>
</feature>
<organism evidence="4 5">
    <name type="scientific">Ruegeria conchae</name>
    <dbReference type="NCBI Taxonomy" id="981384"/>
    <lineage>
        <taxon>Bacteria</taxon>
        <taxon>Pseudomonadati</taxon>
        <taxon>Pseudomonadota</taxon>
        <taxon>Alphaproteobacteria</taxon>
        <taxon>Rhodobacterales</taxon>
        <taxon>Roseobacteraceae</taxon>
        <taxon>Ruegeria</taxon>
    </lineage>
</organism>
<dbReference type="Gene3D" id="3.40.50.1820">
    <property type="entry name" value="alpha/beta hydrolase"/>
    <property type="match status" value="1"/>
</dbReference>
<dbReference type="InterPro" id="IPR050266">
    <property type="entry name" value="AB_hydrolase_sf"/>
</dbReference>
<evidence type="ECO:0000313" key="4">
    <source>
        <dbReference type="EMBL" id="RLK08039.1"/>
    </source>
</evidence>
<dbReference type="OrthoDB" id="7267294at2"/>
<protein>
    <submittedName>
        <fullName evidence="4">DNA-binding winged helix-turn-helix (WHTH) protein</fullName>
    </submittedName>
</protein>
<dbReference type="Proteomes" id="UP000271700">
    <property type="component" value="Unassembled WGS sequence"/>
</dbReference>
<keyword evidence="1 2" id="KW-0238">DNA-binding</keyword>
<dbReference type="Gene3D" id="1.10.10.10">
    <property type="entry name" value="Winged helix-like DNA-binding domain superfamily/Winged helix DNA-binding domain"/>
    <property type="match status" value="1"/>
</dbReference>
<dbReference type="PANTHER" id="PTHR43798">
    <property type="entry name" value="MONOACYLGLYCEROL LIPASE"/>
    <property type="match status" value="1"/>
</dbReference>
<dbReference type="CDD" id="cd00383">
    <property type="entry name" value="trans_reg_C"/>
    <property type="match status" value="1"/>
</dbReference>